<accession>A0A1H6D097</accession>
<evidence type="ECO:0000313" key="11">
    <source>
        <dbReference type="Proteomes" id="UP000236743"/>
    </source>
</evidence>
<dbReference type="SUPFAM" id="SSF161098">
    <property type="entry name" value="MetI-like"/>
    <property type="match status" value="2"/>
</dbReference>
<evidence type="ECO:0000256" key="3">
    <source>
        <dbReference type="ARBA" id="ARBA00022475"/>
    </source>
</evidence>
<evidence type="ECO:0000259" key="9">
    <source>
        <dbReference type="PROSITE" id="PS50928"/>
    </source>
</evidence>
<dbReference type="PROSITE" id="PS50928">
    <property type="entry name" value="ABC_TM1"/>
    <property type="match status" value="2"/>
</dbReference>
<keyword evidence="6 8" id="KW-1133">Transmembrane helix</keyword>
<evidence type="ECO:0000256" key="5">
    <source>
        <dbReference type="ARBA" id="ARBA00022692"/>
    </source>
</evidence>
<sequence length="576" mass="62340">MTAITGVDAGVPTRRVTFDWSKPIFVLLTVILAVLVVLPLGWLGYYAVTDQTGSLSLANFRALVTDVTLRRPFIVAITMSLSVGAMSCVIAVPLAWIVARTDMPGRTMVRGLVTASFVTPPFLGAIAWEILAAPNSGIINAVYRWLFNLDPYEYLVDIYTLSGLVFAISCYTFPYVFTLVTNALERVPTELEEASAILGGGLWPTLRKVTIPLVLPAMLAGSLIAILQALTMFGSPAILALPANFHVITTKIWSLFQYPPKPGLAAAAALPLLLVTIVLLWTQRRILGRRGYTTVGGKSGTARITVLGRWKWLAIGFTFFILSLTVLMPYAALLKTALTRTVAEPLTFESFTLHHIWFVFFEFSATQLALRNTFLLGFLTATIGTAIALVVAYLVTRGTSRAAPYLGYLATAPIAIPGIVLGVGLFLSYSSPILPLYGTLWILLIAFLTIEMPAGYQQLSSAFKSVHVELEEAGRILGATRMMTLRTITAPLLRSNVVAAWCFVFIGTIRELSATILLTTADTKLVSVIIYDLNESGDLGAISVLGIMLLMVSFAVVFLANRLPLLGGLKVAPVRG</sequence>
<dbReference type="RefSeq" id="WP_103875192.1">
    <property type="nucleotide sequence ID" value="NZ_FNUY01000013.1"/>
</dbReference>
<dbReference type="InterPro" id="IPR000515">
    <property type="entry name" value="MetI-like"/>
</dbReference>
<reference evidence="10 11" key="1">
    <citation type="submission" date="2016-10" db="EMBL/GenBank/DDBJ databases">
        <authorList>
            <person name="de Groot N.N."/>
        </authorList>
    </citation>
    <scope>NUCLEOTIDE SEQUENCE [LARGE SCALE GENOMIC DNA]</scope>
    <source>
        <strain evidence="10 11">DSM 26656</strain>
    </source>
</reference>
<feature type="transmembrane region" description="Helical" evidence="8">
    <location>
        <begin position="539"/>
        <end position="560"/>
    </location>
</feature>
<dbReference type="PANTHER" id="PTHR43357">
    <property type="entry name" value="INNER MEMBRANE ABC TRANSPORTER PERMEASE PROTEIN YDCV"/>
    <property type="match status" value="1"/>
</dbReference>
<feature type="transmembrane region" description="Helical" evidence="8">
    <location>
        <begin position="433"/>
        <end position="450"/>
    </location>
</feature>
<feature type="transmembrane region" description="Helical" evidence="8">
    <location>
        <begin position="73"/>
        <end position="99"/>
    </location>
</feature>
<dbReference type="CDD" id="cd06261">
    <property type="entry name" value="TM_PBP2"/>
    <property type="match status" value="2"/>
</dbReference>
<feature type="transmembrane region" description="Helical" evidence="8">
    <location>
        <begin position="213"/>
        <end position="243"/>
    </location>
</feature>
<feature type="transmembrane region" description="Helical" evidence="8">
    <location>
        <begin position="498"/>
        <end position="519"/>
    </location>
</feature>
<feature type="transmembrane region" description="Helical" evidence="8">
    <location>
        <begin position="374"/>
        <end position="394"/>
    </location>
</feature>
<evidence type="ECO:0000256" key="8">
    <source>
        <dbReference type="RuleBase" id="RU363032"/>
    </source>
</evidence>
<feature type="transmembrane region" description="Helical" evidence="8">
    <location>
        <begin position="154"/>
        <end position="177"/>
    </location>
</feature>
<feature type="domain" description="ABC transmembrane type-1" evidence="9">
    <location>
        <begin position="370"/>
        <end position="560"/>
    </location>
</feature>
<feature type="transmembrane region" description="Helical" evidence="8">
    <location>
        <begin position="111"/>
        <end position="134"/>
    </location>
</feature>
<dbReference type="Proteomes" id="UP000236743">
    <property type="component" value="Unassembled WGS sequence"/>
</dbReference>
<keyword evidence="11" id="KW-1185">Reference proteome</keyword>
<evidence type="ECO:0000256" key="4">
    <source>
        <dbReference type="ARBA" id="ARBA00022519"/>
    </source>
</evidence>
<keyword evidence="2 8" id="KW-0813">Transport</keyword>
<feature type="transmembrane region" description="Helical" evidence="8">
    <location>
        <begin position="312"/>
        <end position="332"/>
    </location>
</feature>
<dbReference type="EMBL" id="FNUY01000013">
    <property type="protein sequence ID" value="SEG78454.1"/>
    <property type="molecule type" value="Genomic_DNA"/>
</dbReference>
<dbReference type="Gene3D" id="1.10.3720.10">
    <property type="entry name" value="MetI-like"/>
    <property type="match status" value="2"/>
</dbReference>
<evidence type="ECO:0000256" key="2">
    <source>
        <dbReference type="ARBA" id="ARBA00022448"/>
    </source>
</evidence>
<keyword evidence="3" id="KW-1003">Cell membrane</keyword>
<gene>
    <name evidence="10" type="ORF">SAMN04488115_113142</name>
</gene>
<comment type="subcellular location">
    <subcellularLocation>
        <location evidence="1">Cell inner membrane</location>
        <topology evidence="1">Multi-pass membrane protein</topology>
    </subcellularLocation>
    <subcellularLocation>
        <location evidence="8">Cell membrane</location>
        <topology evidence="8">Multi-pass membrane protein</topology>
    </subcellularLocation>
</comment>
<dbReference type="InterPro" id="IPR035906">
    <property type="entry name" value="MetI-like_sf"/>
</dbReference>
<feature type="transmembrane region" description="Helical" evidence="8">
    <location>
        <begin position="263"/>
        <end position="282"/>
    </location>
</feature>
<dbReference type="GO" id="GO:0055085">
    <property type="term" value="P:transmembrane transport"/>
    <property type="evidence" value="ECO:0007669"/>
    <property type="project" value="InterPro"/>
</dbReference>
<dbReference type="OrthoDB" id="27542at2"/>
<dbReference type="AlphaFoldDB" id="A0A1H6D097"/>
<keyword evidence="5 8" id="KW-0812">Transmembrane</keyword>
<name>A0A1H6D097_9HYPH</name>
<feature type="domain" description="ABC transmembrane type-1" evidence="9">
    <location>
        <begin position="73"/>
        <end position="283"/>
    </location>
</feature>
<evidence type="ECO:0000313" key="10">
    <source>
        <dbReference type="EMBL" id="SEG78454.1"/>
    </source>
</evidence>
<evidence type="ECO:0000256" key="1">
    <source>
        <dbReference type="ARBA" id="ARBA00004429"/>
    </source>
</evidence>
<comment type="similarity">
    <text evidence="8">Belongs to the binding-protein-dependent transport system permease family.</text>
</comment>
<dbReference type="PANTHER" id="PTHR43357:SF4">
    <property type="entry name" value="INNER MEMBRANE ABC TRANSPORTER PERMEASE PROTEIN YDCV"/>
    <property type="match status" value="1"/>
</dbReference>
<organism evidence="10 11">
    <name type="scientific">Bosea lathyri</name>
    <dbReference type="NCBI Taxonomy" id="1036778"/>
    <lineage>
        <taxon>Bacteria</taxon>
        <taxon>Pseudomonadati</taxon>
        <taxon>Pseudomonadota</taxon>
        <taxon>Alphaproteobacteria</taxon>
        <taxon>Hyphomicrobiales</taxon>
        <taxon>Boseaceae</taxon>
        <taxon>Bosea</taxon>
    </lineage>
</organism>
<evidence type="ECO:0000256" key="6">
    <source>
        <dbReference type="ARBA" id="ARBA00022989"/>
    </source>
</evidence>
<feature type="transmembrane region" description="Helical" evidence="8">
    <location>
        <begin position="24"/>
        <end position="48"/>
    </location>
</feature>
<dbReference type="Pfam" id="PF00528">
    <property type="entry name" value="BPD_transp_1"/>
    <property type="match status" value="2"/>
</dbReference>
<feature type="transmembrane region" description="Helical" evidence="8">
    <location>
        <begin position="406"/>
        <end position="427"/>
    </location>
</feature>
<proteinExistence type="inferred from homology"/>
<dbReference type="GO" id="GO:0005886">
    <property type="term" value="C:plasma membrane"/>
    <property type="evidence" value="ECO:0007669"/>
    <property type="project" value="UniProtKB-SubCell"/>
</dbReference>
<keyword evidence="7 8" id="KW-0472">Membrane</keyword>
<keyword evidence="4" id="KW-0997">Cell inner membrane</keyword>
<protein>
    <submittedName>
        <fullName evidence="10">Iron(III) transport system permease protein</fullName>
    </submittedName>
</protein>
<evidence type="ECO:0000256" key="7">
    <source>
        <dbReference type="ARBA" id="ARBA00023136"/>
    </source>
</evidence>